<comment type="catalytic activity">
    <reaction evidence="7">
        <text>phosphoethanolamine + S-adenosyl-L-methionine = N-methylethanolamine phosphate + S-adenosyl-L-homocysteine + H(+)</text>
        <dbReference type="Rhea" id="RHEA:20365"/>
        <dbReference type="ChEBI" id="CHEBI:15378"/>
        <dbReference type="ChEBI" id="CHEBI:57781"/>
        <dbReference type="ChEBI" id="CHEBI:57856"/>
        <dbReference type="ChEBI" id="CHEBI:58190"/>
        <dbReference type="ChEBI" id="CHEBI:59789"/>
        <dbReference type="EC" id="2.1.1.103"/>
    </reaction>
    <physiologicalReaction direction="left-to-right" evidence="7">
        <dbReference type="Rhea" id="RHEA:20366"/>
    </physiologicalReaction>
</comment>
<accession>A0A2V1E3J1</accession>
<dbReference type="PANTHER" id="PTHR44307">
    <property type="entry name" value="PHOSPHOETHANOLAMINE METHYLTRANSFERASE"/>
    <property type="match status" value="1"/>
</dbReference>
<keyword evidence="11" id="KW-1185">Reference proteome</keyword>
<comment type="catalytic activity">
    <reaction evidence="6">
        <text>N,N-dimethylethanolamine phosphate + S-adenosyl-L-methionine = phosphocholine + S-adenosyl-L-homocysteine + H(+)</text>
        <dbReference type="Rhea" id="RHEA:25325"/>
        <dbReference type="ChEBI" id="CHEBI:15378"/>
        <dbReference type="ChEBI" id="CHEBI:57856"/>
        <dbReference type="ChEBI" id="CHEBI:58641"/>
        <dbReference type="ChEBI" id="CHEBI:59789"/>
        <dbReference type="ChEBI" id="CHEBI:295975"/>
        <dbReference type="EC" id="2.1.1.103"/>
    </reaction>
    <physiologicalReaction direction="left-to-right" evidence="6">
        <dbReference type="Rhea" id="RHEA:25326"/>
    </physiologicalReaction>
</comment>
<comment type="pathway">
    <text evidence="1">Phospholipid metabolism; phosphatidylcholine biosynthesis.</text>
</comment>
<evidence type="ECO:0000256" key="7">
    <source>
        <dbReference type="ARBA" id="ARBA00047622"/>
    </source>
</evidence>
<evidence type="ECO:0000256" key="1">
    <source>
        <dbReference type="ARBA" id="ARBA00004969"/>
    </source>
</evidence>
<dbReference type="STRING" id="97972.A0A2V1E3J1"/>
<dbReference type="GO" id="GO:0032259">
    <property type="term" value="P:methylation"/>
    <property type="evidence" value="ECO:0007669"/>
    <property type="project" value="UniProtKB-KW"/>
</dbReference>
<dbReference type="InterPro" id="IPR041698">
    <property type="entry name" value="Methyltransf_25"/>
</dbReference>
<name>A0A2V1E3J1_9PLEO</name>
<evidence type="ECO:0000256" key="8">
    <source>
        <dbReference type="ARBA" id="ARBA00047841"/>
    </source>
</evidence>
<dbReference type="Proteomes" id="UP000244855">
    <property type="component" value="Unassembled WGS sequence"/>
</dbReference>
<keyword evidence="4 10" id="KW-0808">Transferase</keyword>
<evidence type="ECO:0000313" key="10">
    <source>
        <dbReference type="EMBL" id="PVI05107.1"/>
    </source>
</evidence>
<gene>
    <name evidence="10" type="ORF">DM02DRAFT_610972</name>
</gene>
<proteinExistence type="predicted"/>
<evidence type="ECO:0000256" key="3">
    <source>
        <dbReference type="ARBA" id="ARBA00022603"/>
    </source>
</evidence>
<reference evidence="10 11" key="1">
    <citation type="journal article" date="2018" name="Sci. Rep.">
        <title>Comparative genomics provides insights into the lifestyle and reveals functional heterogeneity of dark septate endophytic fungi.</title>
        <authorList>
            <person name="Knapp D.G."/>
            <person name="Nemeth J.B."/>
            <person name="Barry K."/>
            <person name="Hainaut M."/>
            <person name="Henrissat B."/>
            <person name="Johnson J."/>
            <person name="Kuo A."/>
            <person name="Lim J.H.P."/>
            <person name="Lipzen A."/>
            <person name="Nolan M."/>
            <person name="Ohm R.A."/>
            <person name="Tamas L."/>
            <person name="Grigoriev I.V."/>
            <person name="Spatafora J.W."/>
            <person name="Nagy L.G."/>
            <person name="Kovacs G.M."/>
        </authorList>
    </citation>
    <scope>NUCLEOTIDE SEQUENCE [LARGE SCALE GENOMIC DNA]</scope>
    <source>
        <strain evidence="10 11">DSE2036</strain>
    </source>
</reference>
<evidence type="ECO:0000259" key="9">
    <source>
        <dbReference type="Pfam" id="PF13649"/>
    </source>
</evidence>
<sequence>MASTQGPEVPANLKARLEATYDAIAVTYNKVFADENDPFRGKYTSQMLHFLQQNAPEKASVLELGCGAGVPGTRMLLESKSPEIHVIGNDFSSGQIDLAHQRLGKYEEAGRLEFKKGDMMSLEFPRESFDAAVGFYSIIHLPRDEQTELVNRVVKWLKPGGLLLANFDQKEFNNKVNSKWLDHEKGWAYWSGWGEEGSAKMVEEAGLNILVKEVSRCETDATFVWIIARKPWMGDR</sequence>
<protein>
    <recommendedName>
        <fullName evidence="5">phosphoethanolamine N-methyltransferase</fullName>
        <ecNumber evidence="5">2.1.1.103</ecNumber>
    </recommendedName>
</protein>
<dbReference type="Pfam" id="PF13649">
    <property type="entry name" value="Methyltransf_25"/>
    <property type="match status" value="1"/>
</dbReference>
<dbReference type="OrthoDB" id="540004at2759"/>
<evidence type="ECO:0000256" key="2">
    <source>
        <dbReference type="ARBA" id="ARBA00005189"/>
    </source>
</evidence>
<comment type="pathway">
    <text evidence="2">Lipid metabolism.</text>
</comment>
<evidence type="ECO:0000256" key="4">
    <source>
        <dbReference type="ARBA" id="ARBA00022679"/>
    </source>
</evidence>
<evidence type="ECO:0000313" key="11">
    <source>
        <dbReference type="Proteomes" id="UP000244855"/>
    </source>
</evidence>
<dbReference type="GO" id="GO:0000234">
    <property type="term" value="F:phosphoethanolamine N-methyltransferase activity"/>
    <property type="evidence" value="ECO:0007669"/>
    <property type="project" value="UniProtKB-EC"/>
</dbReference>
<evidence type="ECO:0000256" key="6">
    <source>
        <dbReference type="ARBA" id="ARBA00047619"/>
    </source>
</evidence>
<feature type="domain" description="Methyltransferase" evidence="9">
    <location>
        <begin position="61"/>
        <end position="161"/>
    </location>
</feature>
<dbReference type="CDD" id="cd02440">
    <property type="entry name" value="AdoMet_MTases"/>
    <property type="match status" value="1"/>
</dbReference>
<dbReference type="PANTHER" id="PTHR44307:SF2">
    <property type="entry name" value="PHOSPHOETHANOLAMINE METHYLTRANSFERASE ISOFORM X1"/>
    <property type="match status" value="1"/>
</dbReference>
<evidence type="ECO:0000256" key="5">
    <source>
        <dbReference type="ARBA" id="ARBA00035674"/>
    </source>
</evidence>
<dbReference type="AlphaFoldDB" id="A0A2V1E3J1"/>
<comment type="catalytic activity">
    <reaction evidence="8">
        <text>N-methylethanolamine phosphate + S-adenosyl-L-methionine = N,N-dimethylethanolamine phosphate + S-adenosyl-L-homocysteine + H(+)</text>
        <dbReference type="Rhea" id="RHEA:25321"/>
        <dbReference type="ChEBI" id="CHEBI:15378"/>
        <dbReference type="ChEBI" id="CHEBI:57781"/>
        <dbReference type="ChEBI" id="CHEBI:57856"/>
        <dbReference type="ChEBI" id="CHEBI:58641"/>
        <dbReference type="ChEBI" id="CHEBI:59789"/>
        <dbReference type="EC" id="2.1.1.103"/>
    </reaction>
    <physiologicalReaction direction="left-to-right" evidence="8">
        <dbReference type="Rhea" id="RHEA:25322"/>
    </physiologicalReaction>
</comment>
<keyword evidence="3 10" id="KW-0489">Methyltransferase</keyword>
<dbReference type="Gene3D" id="3.40.50.150">
    <property type="entry name" value="Vaccinia Virus protein VP39"/>
    <property type="match status" value="1"/>
</dbReference>
<dbReference type="EC" id="2.1.1.103" evidence="5"/>
<dbReference type="EMBL" id="KZ805316">
    <property type="protein sequence ID" value="PVI05107.1"/>
    <property type="molecule type" value="Genomic_DNA"/>
</dbReference>
<dbReference type="InterPro" id="IPR029063">
    <property type="entry name" value="SAM-dependent_MTases_sf"/>
</dbReference>
<dbReference type="SUPFAM" id="SSF53335">
    <property type="entry name" value="S-adenosyl-L-methionine-dependent methyltransferases"/>
    <property type="match status" value="1"/>
</dbReference>
<organism evidence="10 11">
    <name type="scientific">Periconia macrospinosa</name>
    <dbReference type="NCBI Taxonomy" id="97972"/>
    <lineage>
        <taxon>Eukaryota</taxon>
        <taxon>Fungi</taxon>
        <taxon>Dikarya</taxon>
        <taxon>Ascomycota</taxon>
        <taxon>Pezizomycotina</taxon>
        <taxon>Dothideomycetes</taxon>
        <taxon>Pleosporomycetidae</taxon>
        <taxon>Pleosporales</taxon>
        <taxon>Massarineae</taxon>
        <taxon>Periconiaceae</taxon>
        <taxon>Periconia</taxon>
    </lineage>
</organism>